<name>A0AAU9BYX1_9GAMM</name>
<protein>
    <submittedName>
        <fullName evidence="2">Uncharacterized protein</fullName>
    </submittedName>
</protein>
<dbReference type="Proteomes" id="UP001321450">
    <property type="component" value="Chromosome"/>
</dbReference>
<gene>
    <name evidence="2" type="ORF">MIN45_P1137</name>
</gene>
<accession>A0AAU9BYX1</accession>
<evidence type="ECO:0000313" key="2">
    <source>
        <dbReference type="EMBL" id="BCX88768.1"/>
    </source>
</evidence>
<dbReference type="RefSeq" id="WP_286294023.1">
    <property type="nucleotide sequence ID" value="NZ_AP024718.1"/>
</dbReference>
<keyword evidence="1" id="KW-0472">Membrane</keyword>
<proteinExistence type="predicted"/>
<dbReference type="KEGG" id="meiy:MIN45_P1137"/>
<reference evidence="3" key="1">
    <citation type="journal article" date="2024" name="Int. J. Syst. Evol. Microbiol.">
        <title>Methylomarinovum tepidoasis sp. nov., a moderately thermophilic methanotroph of the family Methylothermaceae isolated from a deep-sea hydrothermal field.</title>
        <authorList>
            <person name="Hirayama H."/>
            <person name="Takaki Y."/>
            <person name="Abe M."/>
            <person name="Miyazaki M."/>
            <person name="Uematsu K."/>
            <person name="Matsui Y."/>
            <person name="Takai K."/>
        </authorList>
    </citation>
    <scope>NUCLEOTIDE SEQUENCE [LARGE SCALE GENOMIC DNA]</scope>
    <source>
        <strain evidence="3">IN45</strain>
    </source>
</reference>
<feature type="transmembrane region" description="Helical" evidence="1">
    <location>
        <begin position="34"/>
        <end position="54"/>
    </location>
</feature>
<organism evidence="2 3">
    <name type="scientific">Methylomarinovum tepidoasis</name>
    <dbReference type="NCBI Taxonomy" id="2840183"/>
    <lineage>
        <taxon>Bacteria</taxon>
        <taxon>Pseudomonadati</taxon>
        <taxon>Pseudomonadota</taxon>
        <taxon>Gammaproteobacteria</taxon>
        <taxon>Methylococcales</taxon>
        <taxon>Methylothermaceae</taxon>
        <taxon>Methylomarinovum</taxon>
    </lineage>
</organism>
<feature type="transmembrane region" description="Helical" evidence="1">
    <location>
        <begin position="61"/>
        <end position="82"/>
    </location>
</feature>
<dbReference type="AlphaFoldDB" id="A0AAU9BYX1"/>
<sequence length="89" mass="9768">MIGGLVAIAIAVWFFTNAQKLPGRDPIQWGAVGVVVYYLTVALWSVVSDLGFLADFHHRSVAIGAFMHYLGVALGVLAAWLVKRRWLKA</sequence>
<evidence type="ECO:0000256" key="1">
    <source>
        <dbReference type="SAM" id="Phobius"/>
    </source>
</evidence>
<dbReference type="EMBL" id="AP024718">
    <property type="protein sequence ID" value="BCX88768.1"/>
    <property type="molecule type" value="Genomic_DNA"/>
</dbReference>
<keyword evidence="1" id="KW-0812">Transmembrane</keyword>
<keyword evidence="1" id="KW-1133">Transmembrane helix</keyword>
<evidence type="ECO:0000313" key="3">
    <source>
        <dbReference type="Proteomes" id="UP001321450"/>
    </source>
</evidence>
<keyword evidence="3" id="KW-1185">Reference proteome</keyword>